<dbReference type="EMBL" id="JBGNUJ010000003">
    <property type="protein sequence ID" value="KAL3961639.1"/>
    <property type="molecule type" value="Genomic_DNA"/>
</dbReference>
<evidence type="ECO:0000313" key="2">
    <source>
        <dbReference type="Proteomes" id="UP001638806"/>
    </source>
</evidence>
<sequence>MARLNHTERSPDCTAPPRQSHPCVRSPPLSYIRQQRNHLPLSLQPLASTARCCQISVPHVRMDHQGHFPSPNRITASGLRSTTRTNAPTPHTSAFHRLPFFETYRKLHLKHLAEHGGQGLQREPYTINPIEKEIMGMYDDRTLLRVHEVFPLVISSFCRRLRPPTYVGRVERSIRGYLRERPSDDVHVAILCIGGLRQVERLWEIKGYNSRRAAVDTWYHGLTKDHGADAPSKSRLGLKGFGRKKSTSGDRPGGRFSFSEGSSKVRSPTGSIDATNAGGYFDPNWVFNTSLSADVPMAQLGKDKAQGLLNDLPVLQQIWLTTAEATILDRGIVSRTQDIKRNQQVMLDLIREDGIDEEDEWWYGRSIPESVRPPASATDEDAD</sequence>
<comment type="caution">
    <text evidence="1">The sequence shown here is derived from an EMBL/GenBank/DDBJ whole genome shotgun (WGS) entry which is preliminary data.</text>
</comment>
<protein>
    <submittedName>
        <fullName evidence="1">Uncharacterized protein</fullName>
    </submittedName>
</protein>
<reference evidence="1" key="1">
    <citation type="submission" date="2024-12" db="EMBL/GenBank/DDBJ databases">
        <title>Comparative genomics and development of molecular markers within Purpureocillium lilacinum and among Purpureocillium species.</title>
        <authorList>
            <person name="Yeh Z.-Y."/>
            <person name="Ni N.-T."/>
            <person name="Lo P.-H."/>
            <person name="Mushyakhwo K."/>
            <person name="Lin C.-F."/>
            <person name="Nai Y.-S."/>
        </authorList>
    </citation>
    <scope>NUCLEOTIDE SEQUENCE</scope>
    <source>
        <strain evidence="1">NCHU-NPUST-175</strain>
    </source>
</reference>
<proteinExistence type="predicted"/>
<organism evidence="1 2">
    <name type="scientific">Purpureocillium lilacinum</name>
    <name type="common">Paecilomyces lilacinus</name>
    <dbReference type="NCBI Taxonomy" id="33203"/>
    <lineage>
        <taxon>Eukaryota</taxon>
        <taxon>Fungi</taxon>
        <taxon>Dikarya</taxon>
        <taxon>Ascomycota</taxon>
        <taxon>Pezizomycotina</taxon>
        <taxon>Sordariomycetes</taxon>
        <taxon>Hypocreomycetidae</taxon>
        <taxon>Hypocreales</taxon>
        <taxon>Ophiocordycipitaceae</taxon>
        <taxon>Purpureocillium</taxon>
    </lineage>
</organism>
<dbReference type="Proteomes" id="UP001638806">
    <property type="component" value="Unassembled WGS sequence"/>
</dbReference>
<evidence type="ECO:0000313" key="1">
    <source>
        <dbReference type="EMBL" id="KAL3961639.1"/>
    </source>
</evidence>
<accession>A0ACC4DZ71</accession>
<gene>
    <name evidence="1" type="ORF">ACCO45_003162</name>
</gene>
<name>A0ACC4DZ71_PURLI</name>
<keyword evidence="2" id="KW-1185">Reference proteome</keyword>